<name>A0A4E0RVD2_FASHE</name>
<feature type="compositionally biased region" description="Polar residues" evidence="1">
    <location>
        <begin position="100"/>
        <end position="118"/>
    </location>
</feature>
<protein>
    <submittedName>
        <fullName evidence="2">Uncharacterized protein</fullName>
    </submittedName>
</protein>
<evidence type="ECO:0000313" key="2">
    <source>
        <dbReference type="EMBL" id="THD18520.1"/>
    </source>
</evidence>
<sequence length="118" mass="13208">MCPNARICLLGEGYRMQSITSGTKYYRDRRANEALALCYRRPSTPKPIRIRSVPLPELFSLPYIDHSLYFYEQCGEKGSSQLGSPGCITLYHDGDEPRRQNGSPNASTSVAATPNYIT</sequence>
<dbReference type="EMBL" id="JXXN02010515">
    <property type="protein sequence ID" value="THD18520.1"/>
    <property type="molecule type" value="Genomic_DNA"/>
</dbReference>
<evidence type="ECO:0000256" key="1">
    <source>
        <dbReference type="SAM" id="MobiDB-lite"/>
    </source>
</evidence>
<reference evidence="2" key="1">
    <citation type="submission" date="2019-03" db="EMBL/GenBank/DDBJ databases">
        <title>Improved annotation for the trematode Fasciola hepatica.</title>
        <authorList>
            <person name="Choi Y.-J."/>
            <person name="Martin J."/>
            <person name="Mitreva M."/>
        </authorList>
    </citation>
    <scope>NUCLEOTIDE SEQUENCE [LARGE SCALE GENOMIC DNA]</scope>
</reference>
<keyword evidence="3" id="KW-1185">Reference proteome</keyword>
<comment type="caution">
    <text evidence="2">The sequence shown here is derived from an EMBL/GenBank/DDBJ whole genome shotgun (WGS) entry which is preliminary data.</text>
</comment>
<accession>A0A4E0RVD2</accession>
<dbReference type="Proteomes" id="UP000230066">
    <property type="component" value="Unassembled WGS sequence"/>
</dbReference>
<feature type="region of interest" description="Disordered" evidence="1">
    <location>
        <begin position="90"/>
        <end position="118"/>
    </location>
</feature>
<dbReference type="AlphaFoldDB" id="A0A4E0RVD2"/>
<evidence type="ECO:0000313" key="3">
    <source>
        <dbReference type="Proteomes" id="UP000230066"/>
    </source>
</evidence>
<organism evidence="2 3">
    <name type="scientific">Fasciola hepatica</name>
    <name type="common">Liver fluke</name>
    <dbReference type="NCBI Taxonomy" id="6192"/>
    <lineage>
        <taxon>Eukaryota</taxon>
        <taxon>Metazoa</taxon>
        <taxon>Spiralia</taxon>
        <taxon>Lophotrochozoa</taxon>
        <taxon>Platyhelminthes</taxon>
        <taxon>Trematoda</taxon>
        <taxon>Digenea</taxon>
        <taxon>Plagiorchiida</taxon>
        <taxon>Echinostomata</taxon>
        <taxon>Echinostomatoidea</taxon>
        <taxon>Fasciolidae</taxon>
        <taxon>Fasciola</taxon>
    </lineage>
</organism>
<gene>
    <name evidence="2" type="ORF">D915_010933</name>
</gene>
<proteinExistence type="predicted"/>